<evidence type="ECO:0000313" key="10">
    <source>
        <dbReference type="Proteomes" id="UP000198284"/>
    </source>
</evidence>
<dbReference type="Proteomes" id="UP000198284">
    <property type="component" value="Unassembled WGS sequence"/>
</dbReference>
<evidence type="ECO:0000256" key="7">
    <source>
        <dbReference type="SAM" id="Phobius"/>
    </source>
</evidence>
<evidence type="ECO:0000256" key="1">
    <source>
        <dbReference type="ARBA" id="ARBA00022670"/>
    </source>
</evidence>
<evidence type="ECO:0000256" key="6">
    <source>
        <dbReference type="RuleBase" id="RU003983"/>
    </source>
</evidence>
<dbReference type="CDD" id="cd07332">
    <property type="entry name" value="M48C_Oma1_like"/>
    <property type="match status" value="1"/>
</dbReference>
<dbReference type="OrthoDB" id="9810445at2"/>
<comment type="similarity">
    <text evidence="6">Belongs to the peptidase M48 family.</text>
</comment>
<reference evidence="9 10" key="1">
    <citation type="submission" date="2017-06" db="EMBL/GenBank/DDBJ databases">
        <authorList>
            <person name="Kim H.J."/>
            <person name="Triplett B.A."/>
        </authorList>
    </citation>
    <scope>NUCLEOTIDE SEQUENCE [LARGE SCALE GENOMIC DNA]</scope>
    <source>
        <strain evidence="9 10">U15</strain>
    </source>
</reference>
<dbReference type="RefSeq" id="WP_089400734.1">
    <property type="nucleotide sequence ID" value="NZ_FZOT01000014.1"/>
</dbReference>
<feature type="transmembrane region" description="Helical" evidence="7">
    <location>
        <begin position="61"/>
        <end position="84"/>
    </location>
</feature>
<dbReference type="PANTHER" id="PTHR22726:SF1">
    <property type="entry name" value="METALLOENDOPEPTIDASE OMA1, MITOCHONDRIAL"/>
    <property type="match status" value="1"/>
</dbReference>
<evidence type="ECO:0000256" key="2">
    <source>
        <dbReference type="ARBA" id="ARBA00022723"/>
    </source>
</evidence>
<keyword evidence="1 6" id="KW-0645">Protease</keyword>
<feature type="domain" description="Peptidase M48" evidence="8">
    <location>
        <begin position="144"/>
        <end position="294"/>
    </location>
</feature>
<comment type="cofactor">
    <cofactor evidence="6">
        <name>Zn(2+)</name>
        <dbReference type="ChEBI" id="CHEBI:29105"/>
    </cofactor>
    <text evidence="6">Binds 1 zinc ion per subunit.</text>
</comment>
<dbReference type="InterPro" id="IPR051156">
    <property type="entry name" value="Mito/Outer_Membr_Metalloprot"/>
</dbReference>
<keyword evidence="2" id="KW-0479">Metal-binding</keyword>
<gene>
    <name evidence="9" type="ORF">SAMN06265795_114115</name>
</gene>
<dbReference type="EMBL" id="FZOT01000014">
    <property type="protein sequence ID" value="SNT12669.1"/>
    <property type="molecule type" value="Genomic_DNA"/>
</dbReference>
<evidence type="ECO:0000256" key="3">
    <source>
        <dbReference type="ARBA" id="ARBA00022801"/>
    </source>
</evidence>
<dbReference type="Gene3D" id="3.30.2010.10">
    <property type="entry name" value="Metalloproteases ('zincins'), catalytic domain"/>
    <property type="match status" value="1"/>
</dbReference>
<evidence type="ECO:0000256" key="5">
    <source>
        <dbReference type="ARBA" id="ARBA00023049"/>
    </source>
</evidence>
<sequence length="321" mass="34696">MEAAGFNFRQDRLSWTEGEHEYAFFLDEDGSHAAFLEQAPPSIRAALVSARGRRNVTERRFRAAVGIYALITTLPLLLLLAFVLNVGILAEWLADRIPVEQEARIGQMVLAQTRARTRLIERGPALDAVKLIGERLTAGSRYRYQWFVAQDSEVNAFAAPGGVVVVNAGLIAKAARPEELAGVLAHEVSHVERRHSMQGLVKKAGLSLLLSLALGDFGGSSIAGLASTLTELKFSRDAEAEADSEGVKRLASAGIDPKGMSDFFAKLAKDENGKGPALLATHPAPAERMARIQRQITTLPATTPAPLPLDWRGVQASLESR</sequence>
<keyword evidence="7" id="KW-0472">Membrane</keyword>
<evidence type="ECO:0000259" key="8">
    <source>
        <dbReference type="Pfam" id="PF01435"/>
    </source>
</evidence>
<keyword evidence="7" id="KW-0812">Transmembrane</keyword>
<keyword evidence="7" id="KW-1133">Transmembrane helix</keyword>
<accession>A0A239K4V9</accession>
<dbReference type="GO" id="GO:0004222">
    <property type="term" value="F:metalloendopeptidase activity"/>
    <property type="evidence" value="ECO:0007669"/>
    <property type="project" value="InterPro"/>
</dbReference>
<keyword evidence="10" id="KW-1185">Reference proteome</keyword>
<proteinExistence type="inferred from homology"/>
<evidence type="ECO:0000313" key="9">
    <source>
        <dbReference type="EMBL" id="SNT12669.1"/>
    </source>
</evidence>
<name>A0A239K4V9_9BURK</name>
<dbReference type="GO" id="GO:0046872">
    <property type="term" value="F:metal ion binding"/>
    <property type="evidence" value="ECO:0007669"/>
    <property type="project" value="UniProtKB-KW"/>
</dbReference>
<dbReference type="AlphaFoldDB" id="A0A239K4V9"/>
<organism evidence="9 10">
    <name type="scientific">Noviherbaspirillum humi</name>
    <dbReference type="NCBI Taxonomy" id="1688639"/>
    <lineage>
        <taxon>Bacteria</taxon>
        <taxon>Pseudomonadati</taxon>
        <taxon>Pseudomonadota</taxon>
        <taxon>Betaproteobacteria</taxon>
        <taxon>Burkholderiales</taxon>
        <taxon>Oxalobacteraceae</taxon>
        <taxon>Noviherbaspirillum</taxon>
    </lineage>
</organism>
<dbReference type="Pfam" id="PF01435">
    <property type="entry name" value="Peptidase_M48"/>
    <property type="match status" value="1"/>
</dbReference>
<evidence type="ECO:0000256" key="4">
    <source>
        <dbReference type="ARBA" id="ARBA00022833"/>
    </source>
</evidence>
<keyword evidence="5 6" id="KW-0482">Metalloprotease</keyword>
<dbReference type="GO" id="GO:0016020">
    <property type="term" value="C:membrane"/>
    <property type="evidence" value="ECO:0007669"/>
    <property type="project" value="TreeGrafter"/>
</dbReference>
<dbReference type="PANTHER" id="PTHR22726">
    <property type="entry name" value="METALLOENDOPEPTIDASE OMA1"/>
    <property type="match status" value="1"/>
</dbReference>
<keyword evidence="4 6" id="KW-0862">Zinc</keyword>
<dbReference type="InterPro" id="IPR001915">
    <property type="entry name" value="Peptidase_M48"/>
</dbReference>
<dbReference type="GO" id="GO:0051603">
    <property type="term" value="P:proteolysis involved in protein catabolic process"/>
    <property type="evidence" value="ECO:0007669"/>
    <property type="project" value="TreeGrafter"/>
</dbReference>
<keyword evidence="3 6" id="KW-0378">Hydrolase</keyword>
<protein>
    <submittedName>
        <fullName evidence="9">Peptidase family M48</fullName>
    </submittedName>
</protein>